<keyword evidence="7" id="KW-0694">RNA-binding</keyword>
<dbReference type="InParanoid" id="A0A212RNN8"/>
<keyword evidence="6" id="KW-0949">S-adenosyl-L-methionine</keyword>
<dbReference type="GO" id="GO:0005737">
    <property type="term" value="C:cytoplasm"/>
    <property type="evidence" value="ECO:0007669"/>
    <property type="project" value="UniProtKB-SubCell"/>
</dbReference>
<dbReference type="Pfam" id="PF10672">
    <property type="entry name" value="Methyltrans_SAM"/>
    <property type="match status" value="1"/>
</dbReference>
<accession>A0A212RNN8</accession>
<organism evidence="10 11">
    <name type="scientific">Thermoflexus hugenholtzii JAD2</name>
    <dbReference type="NCBI Taxonomy" id="877466"/>
    <lineage>
        <taxon>Bacteria</taxon>
        <taxon>Bacillati</taxon>
        <taxon>Chloroflexota</taxon>
        <taxon>Thermoflexia</taxon>
        <taxon>Thermoflexales</taxon>
        <taxon>Thermoflexaceae</taxon>
        <taxon>Thermoflexus</taxon>
    </lineage>
</organism>
<evidence type="ECO:0000256" key="2">
    <source>
        <dbReference type="ARBA" id="ARBA00022490"/>
    </source>
</evidence>
<comment type="similarity">
    <text evidence="8">Belongs to the methyltransferase superfamily. RlmI family.</text>
</comment>
<dbReference type="InterPro" id="IPR036974">
    <property type="entry name" value="PUA_sf"/>
</dbReference>
<evidence type="ECO:0000259" key="9">
    <source>
        <dbReference type="SMART" id="SM00359"/>
    </source>
</evidence>
<dbReference type="EMBL" id="FYEK01000072">
    <property type="protein sequence ID" value="SNB74105.1"/>
    <property type="molecule type" value="Genomic_DNA"/>
</dbReference>
<dbReference type="PANTHER" id="PTHR42873">
    <property type="entry name" value="RIBOSOMAL RNA LARGE SUBUNIT METHYLTRANSFERASE"/>
    <property type="match status" value="1"/>
</dbReference>
<keyword evidence="11" id="KW-1185">Reference proteome</keyword>
<dbReference type="Proteomes" id="UP000197025">
    <property type="component" value="Unassembled WGS sequence"/>
</dbReference>
<dbReference type="PANTHER" id="PTHR42873:SF1">
    <property type="entry name" value="S-ADENOSYLMETHIONINE-DEPENDENT METHYLTRANSFERASE DOMAIN-CONTAINING PROTEIN"/>
    <property type="match status" value="1"/>
</dbReference>
<dbReference type="FunCoup" id="A0A212RNN8">
    <property type="interactions" value="208"/>
</dbReference>
<dbReference type="GO" id="GO:0003723">
    <property type="term" value="F:RNA binding"/>
    <property type="evidence" value="ECO:0007669"/>
    <property type="project" value="UniProtKB-KW"/>
</dbReference>
<name>A0A212RNN8_9CHLR</name>
<evidence type="ECO:0000256" key="8">
    <source>
        <dbReference type="ARBA" id="ARBA00038091"/>
    </source>
</evidence>
<feature type="domain" description="PUA" evidence="9">
    <location>
        <begin position="3"/>
        <end position="86"/>
    </location>
</feature>
<sequence>MKAWIVLKPHAERKLRNFYPWAFHDDIARVHGDPEPGAVVEVRDATGTLVGRAFYNPAAHIPLRMLTRGDEPVDSGWLRRRLAEAADRRRSIRDTNAVRLVHGEADGLPGLIIDRYGDVLVVQIRNLGMERWREILVGALRERFAPRGIYERSDVEAREDEGLEPRAGRLWGEIPDPLEVEEDGLVFETSAIRGQKTGFYLDQRENRRRLRGMVRPGDRVLDVYGYIGTFAIHAAAAGATAMVIDKDPWALQQAERNAARNGLASRITVRLGDALEMMEALLAEGRRFTHVVLDPPAMVKRRTEWERGVRRRFVEMAAFALRLLEEGGVLFFSSCAYPVRLEDLIEAVRLAAADVGCRLVVRDVTYQPPDHPWILQIPETLYLKTLIVEKQG</sequence>
<dbReference type="OrthoDB" id="9805492at2"/>
<evidence type="ECO:0000256" key="4">
    <source>
        <dbReference type="ARBA" id="ARBA00022603"/>
    </source>
</evidence>
<protein>
    <submittedName>
        <fullName evidence="10">SAM-dependent methyltransferase</fullName>
    </submittedName>
</protein>
<dbReference type="AlphaFoldDB" id="A0A212RNN8"/>
<reference evidence="11" key="1">
    <citation type="submission" date="2017-06" db="EMBL/GenBank/DDBJ databases">
        <authorList>
            <person name="Varghese N."/>
            <person name="Submissions S."/>
        </authorList>
    </citation>
    <scope>NUCLEOTIDE SEQUENCE [LARGE SCALE GENOMIC DNA]</scope>
    <source>
        <strain evidence="11">JAD2</strain>
    </source>
</reference>
<keyword evidence="4 10" id="KW-0489">Methyltransferase</keyword>
<dbReference type="GO" id="GO:0032259">
    <property type="term" value="P:methylation"/>
    <property type="evidence" value="ECO:0007669"/>
    <property type="project" value="UniProtKB-KW"/>
</dbReference>
<dbReference type="SUPFAM" id="SSF53335">
    <property type="entry name" value="S-adenosyl-L-methionine-dependent methyltransferases"/>
    <property type="match status" value="1"/>
</dbReference>
<dbReference type="SMART" id="SM00359">
    <property type="entry name" value="PUA"/>
    <property type="match status" value="1"/>
</dbReference>
<evidence type="ECO:0000313" key="10">
    <source>
        <dbReference type="EMBL" id="SNB74105.1"/>
    </source>
</evidence>
<gene>
    <name evidence="10" type="ORF">SAMN02746019_00017420</name>
</gene>
<dbReference type="InterPro" id="IPR015947">
    <property type="entry name" value="PUA-like_sf"/>
</dbReference>
<evidence type="ECO:0000256" key="3">
    <source>
        <dbReference type="ARBA" id="ARBA00022552"/>
    </source>
</evidence>
<dbReference type="InterPro" id="IPR019614">
    <property type="entry name" value="SAM-dep_methyl-trfase"/>
</dbReference>
<keyword evidence="5 10" id="KW-0808">Transferase</keyword>
<dbReference type="CDD" id="cd11572">
    <property type="entry name" value="RlmI_M_like"/>
    <property type="match status" value="1"/>
</dbReference>
<evidence type="ECO:0000256" key="7">
    <source>
        <dbReference type="ARBA" id="ARBA00022884"/>
    </source>
</evidence>
<proteinExistence type="inferred from homology"/>
<evidence type="ECO:0000256" key="6">
    <source>
        <dbReference type="ARBA" id="ARBA00022691"/>
    </source>
</evidence>
<dbReference type="Gene3D" id="2.30.130.10">
    <property type="entry name" value="PUA domain"/>
    <property type="match status" value="1"/>
</dbReference>
<dbReference type="InterPro" id="IPR002478">
    <property type="entry name" value="PUA"/>
</dbReference>
<dbReference type="GO" id="GO:0006364">
    <property type="term" value="P:rRNA processing"/>
    <property type="evidence" value="ECO:0007669"/>
    <property type="project" value="UniProtKB-KW"/>
</dbReference>
<dbReference type="GO" id="GO:0008168">
    <property type="term" value="F:methyltransferase activity"/>
    <property type="evidence" value="ECO:0007669"/>
    <property type="project" value="UniProtKB-KW"/>
</dbReference>
<evidence type="ECO:0000256" key="5">
    <source>
        <dbReference type="ARBA" id="ARBA00022679"/>
    </source>
</evidence>
<dbReference type="Pfam" id="PF17785">
    <property type="entry name" value="PUA_3"/>
    <property type="match status" value="1"/>
</dbReference>
<comment type="subcellular location">
    <subcellularLocation>
        <location evidence="1">Cytoplasm</location>
    </subcellularLocation>
</comment>
<dbReference type="SUPFAM" id="SSF88697">
    <property type="entry name" value="PUA domain-like"/>
    <property type="match status" value="1"/>
</dbReference>
<dbReference type="InterPro" id="IPR029063">
    <property type="entry name" value="SAM-dependent_MTases_sf"/>
</dbReference>
<dbReference type="Gene3D" id="3.30.750.80">
    <property type="entry name" value="RNA methyltransferase domain (HRMD) like"/>
    <property type="match status" value="1"/>
</dbReference>
<dbReference type="RefSeq" id="WP_088572262.1">
    <property type="nucleotide sequence ID" value="NZ_FYEK01000072.1"/>
</dbReference>
<evidence type="ECO:0000256" key="1">
    <source>
        <dbReference type="ARBA" id="ARBA00004496"/>
    </source>
</evidence>
<dbReference type="PROSITE" id="PS50890">
    <property type="entry name" value="PUA"/>
    <property type="match status" value="1"/>
</dbReference>
<dbReference type="CDD" id="cd02440">
    <property type="entry name" value="AdoMet_MTases"/>
    <property type="match status" value="1"/>
</dbReference>
<keyword evidence="2" id="KW-0963">Cytoplasm</keyword>
<evidence type="ECO:0000313" key="11">
    <source>
        <dbReference type="Proteomes" id="UP000197025"/>
    </source>
</evidence>
<dbReference type="InterPro" id="IPR041532">
    <property type="entry name" value="RlmI-like_PUA"/>
</dbReference>
<dbReference type="CDD" id="cd21153">
    <property type="entry name" value="PUA_RlmI"/>
    <property type="match status" value="1"/>
</dbReference>
<dbReference type="Gene3D" id="3.40.50.150">
    <property type="entry name" value="Vaccinia Virus protein VP39"/>
    <property type="match status" value="1"/>
</dbReference>
<keyword evidence="3" id="KW-0698">rRNA processing</keyword>